<comment type="caution">
    <text evidence="3">The sequence shown here is derived from an EMBL/GenBank/DDBJ whole genome shotgun (WGS) entry which is preliminary data.</text>
</comment>
<gene>
    <name evidence="3" type="ORF">HPB51_003529</name>
</gene>
<keyword evidence="4" id="KW-1185">Reference proteome</keyword>
<dbReference type="InterPro" id="IPR013162">
    <property type="entry name" value="CD80_C2-set"/>
</dbReference>
<dbReference type="PANTHER" id="PTHR23278:SF19">
    <property type="entry name" value="OBSCURIN"/>
    <property type="match status" value="1"/>
</dbReference>
<dbReference type="InterPro" id="IPR007110">
    <property type="entry name" value="Ig-like_dom"/>
</dbReference>
<dbReference type="AlphaFoldDB" id="A0A9J6D8L5"/>
<protein>
    <recommendedName>
        <fullName evidence="2">Ig-like domain-containing protein</fullName>
    </recommendedName>
</protein>
<dbReference type="PANTHER" id="PTHR23278">
    <property type="entry name" value="SIDESTEP PROTEIN"/>
    <property type="match status" value="1"/>
</dbReference>
<reference evidence="3" key="1">
    <citation type="journal article" date="2020" name="Cell">
        <title>Large-Scale Comparative Analyses of Tick Genomes Elucidate Their Genetic Diversity and Vector Capacities.</title>
        <authorList>
            <consortium name="Tick Genome and Microbiome Consortium (TIGMIC)"/>
            <person name="Jia N."/>
            <person name="Wang J."/>
            <person name="Shi W."/>
            <person name="Du L."/>
            <person name="Sun Y."/>
            <person name="Zhan W."/>
            <person name="Jiang J.F."/>
            <person name="Wang Q."/>
            <person name="Zhang B."/>
            <person name="Ji P."/>
            <person name="Bell-Sakyi L."/>
            <person name="Cui X.M."/>
            <person name="Yuan T.T."/>
            <person name="Jiang B.G."/>
            <person name="Yang W.F."/>
            <person name="Lam T.T."/>
            <person name="Chang Q.C."/>
            <person name="Ding S.J."/>
            <person name="Wang X.J."/>
            <person name="Zhu J.G."/>
            <person name="Ruan X.D."/>
            <person name="Zhao L."/>
            <person name="Wei J.T."/>
            <person name="Ye R.Z."/>
            <person name="Que T.C."/>
            <person name="Du C.H."/>
            <person name="Zhou Y.H."/>
            <person name="Cheng J.X."/>
            <person name="Dai P.F."/>
            <person name="Guo W.B."/>
            <person name="Han X.H."/>
            <person name="Huang E.J."/>
            <person name="Li L.F."/>
            <person name="Wei W."/>
            <person name="Gao Y.C."/>
            <person name="Liu J.Z."/>
            <person name="Shao H.Z."/>
            <person name="Wang X."/>
            <person name="Wang C.C."/>
            <person name="Yang T.C."/>
            <person name="Huo Q.B."/>
            <person name="Li W."/>
            <person name="Chen H.Y."/>
            <person name="Chen S.E."/>
            <person name="Zhou L.G."/>
            <person name="Ni X.B."/>
            <person name="Tian J.H."/>
            <person name="Sheng Y."/>
            <person name="Liu T."/>
            <person name="Pan Y.S."/>
            <person name="Xia L.Y."/>
            <person name="Li J."/>
            <person name="Zhao F."/>
            <person name="Cao W.C."/>
        </authorList>
    </citation>
    <scope>NUCLEOTIDE SEQUENCE</scope>
    <source>
        <strain evidence="3">Rmic-2018</strain>
    </source>
</reference>
<dbReference type="Pfam" id="PF08205">
    <property type="entry name" value="C2-set_2"/>
    <property type="match status" value="1"/>
</dbReference>
<dbReference type="Gene3D" id="2.60.40.10">
    <property type="entry name" value="Immunoglobulins"/>
    <property type="match status" value="1"/>
</dbReference>
<sequence>MFLISPIFFFKQRSVKPVRAVIRGKQDFLSAEFRAEVECEAEGSLPPALISWWLDGVRLNTSLAQTRLSAGGNVTTSLLGFVPRARDNGRQLRCVATNPKMPGHDQVADNWVLQVHCE</sequence>
<dbReference type="InterPro" id="IPR013783">
    <property type="entry name" value="Ig-like_fold"/>
</dbReference>
<reference evidence="3" key="2">
    <citation type="submission" date="2021-09" db="EMBL/GenBank/DDBJ databases">
        <authorList>
            <person name="Jia N."/>
            <person name="Wang J."/>
            <person name="Shi W."/>
            <person name="Du L."/>
            <person name="Sun Y."/>
            <person name="Zhan W."/>
            <person name="Jiang J."/>
            <person name="Wang Q."/>
            <person name="Zhang B."/>
            <person name="Ji P."/>
            <person name="Sakyi L.B."/>
            <person name="Cui X."/>
            <person name="Yuan T."/>
            <person name="Jiang B."/>
            <person name="Yang W."/>
            <person name="Lam T.T.-Y."/>
            <person name="Chang Q."/>
            <person name="Ding S."/>
            <person name="Wang X."/>
            <person name="Zhu J."/>
            <person name="Ruan X."/>
            <person name="Zhao L."/>
            <person name="Wei J."/>
            <person name="Que T."/>
            <person name="Du C."/>
            <person name="Cheng J."/>
            <person name="Dai P."/>
            <person name="Han X."/>
            <person name="Huang E."/>
            <person name="Gao Y."/>
            <person name="Liu J."/>
            <person name="Shao H."/>
            <person name="Ye R."/>
            <person name="Li L."/>
            <person name="Wei W."/>
            <person name="Wang X."/>
            <person name="Wang C."/>
            <person name="Huo Q."/>
            <person name="Li W."/>
            <person name="Guo W."/>
            <person name="Chen H."/>
            <person name="Chen S."/>
            <person name="Zhou L."/>
            <person name="Zhou L."/>
            <person name="Ni X."/>
            <person name="Tian J."/>
            <person name="Zhou Y."/>
            <person name="Sheng Y."/>
            <person name="Liu T."/>
            <person name="Pan Y."/>
            <person name="Xia L."/>
            <person name="Li J."/>
            <person name="Zhao F."/>
            <person name="Cao W."/>
        </authorList>
    </citation>
    <scope>NUCLEOTIDE SEQUENCE</scope>
    <source>
        <strain evidence="3">Rmic-2018</strain>
        <tissue evidence="3">Larvae</tissue>
    </source>
</reference>
<dbReference type="Proteomes" id="UP000821866">
    <property type="component" value="Chromosome 8"/>
</dbReference>
<accession>A0A9J6D8L5</accession>
<dbReference type="SUPFAM" id="SSF48726">
    <property type="entry name" value="Immunoglobulin"/>
    <property type="match status" value="1"/>
</dbReference>
<evidence type="ECO:0000259" key="2">
    <source>
        <dbReference type="PROSITE" id="PS50835"/>
    </source>
</evidence>
<dbReference type="InterPro" id="IPR036179">
    <property type="entry name" value="Ig-like_dom_sf"/>
</dbReference>
<keyword evidence="1" id="KW-1015">Disulfide bond</keyword>
<feature type="domain" description="Ig-like" evidence="2">
    <location>
        <begin position="17"/>
        <end position="114"/>
    </location>
</feature>
<dbReference type="PROSITE" id="PS50835">
    <property type="entry name" value="IG_LIKE"/>
    <property type="match status" value="1"/>
</dbReference>
<organism evidence="3 4">
    <name type="scientific">Rhipicephalus microplus</name>
    <name type="common">Cattle tick</name>
    <name type="synonym">Boophilus microplus</name>
    <dbReference type="NCBI Taxonomy" id="6941"/>
    <lineage>
        <taxon>Eukaryota</taxon>
        <taxon>Metazoa</taxon>
        <taxon>Ecdysozoa</taxon>
        <taxon>Arthropoda</taxon>
        <taxon>Chelicerata</taxon>
        <taxon>Arachnida</taxon>
        <taxon>Acari</taxon>
        <taxon>Parasitiformes</taxon>
        <taxon>Ixodida</taxon>
        <taxon>Ixodoidea</taxon>
        <taxon>Ixodidae</taxon>
        <taxon>Rhipicephalinae</taxon>
        <taxon>Rhipicephalus</taxon>
        <taxon>Boophilus</taxon>
    </lineage>
</organism>
<evidence type="ECO:0000313" key="4">
    <source>
        <dbReference type="Proteomes" id="UP000821866"/>
    </source>
</evidence>
<dbReference type="EMBL" id="JABSTU010000010">
    <property type="protein sequence ID" value="KAH8018359.1"/>
    <property type="molecule type" value="Genomic_DNA"/>
</dbReference>
<dbReference type="VEuPathDB" id="VectorBase:LOC119176883"/>
<proteinExistence type="predicted"/>
<evidence type="ECO:0000256" key="1">
    <source>
        <dbReference type="ARBA" id="ARBA00023157"/>
    </source>
</evidence>
<name>A0A9J6D8L5_RHIMP</name>
<evidence type="ECO:0000313" key="3">
    <source>
        <dbReference type="EMBL" id="KAH8018359.1"/>
    </source>
</evidence>